<evidence type="ECO:0000256" key="1">
    <source>
        <dbReference type="ARBA" id="ARBA00004442"/>
    </source>
</evidence>
<organism evidence="5 6">
    <name type="scientific">Massilia glaciei</name>
    <dbReference type="NCBI Taxonomy" id="1524097"/>
    <lineage>
        <taxon>Bacteria</taxon>
        <taxon>Pseudomonadati</taxon>
        <taxon>Pseudomonadota</taxon>
        <taxon>Betaproteobacteria</taxon>
        <taxon>Burkholderiales</taxon>
        <taxon>Oxalobacteraceae</taxon>
        <taxon>Telluria group</taxon>
        <taxon>Massilia</taxon>
    </lineage>
</organism>
<name>A0A2U2HFW9_9BURK</name>
<dbReference type="EMBL" id="PXWF02000279">
    <property type="protein sequence ID" value="PWF43603.1"/>
    <property type="molecule type" value="Genomic_DNA"/>
</dbReference>
<dbReference type="InterPro" id="IPR036942">
    <property type="entry name" value="Beta-barrel_TonB_sf"/>
</dbReference>
<dbReference type="Pfam" id="PF00593">
    <property type="entry name" value="TonB_dep_Rec_b-barrel"/>
    <property type="match status" value="1"/>
</dbReference>
<dbReference type="RefSeq" id="WP_106759295.1">
    <property type="nucleotide sequence ID" value="NZ_PXWF02000279.1"/>
</dbReference>
<evidence type="ECO:0000313" key="6">
    <source>
        <dbReference type="Proteomes" id="UP000241421"/>
    </source>
</evidence>
<evidence type="ECO:0000313" key="5">
    <source>
        <dbReference type="EMBL" id="PWF43603.1"/>
    </source>
</evidence>
<sequence>MIEPNIFVVGCEKVPNDQNNIHVGGTVPQSWLTFDRNFIYNTLDALNQNRNAAANVGGTFDAVETINALYLQTDLEKKVFNRTLRTNFGVRYVETNSDVDNYVLVAGVQVPTNRKSKYTNTLPSASFAYDLTDDLVWRGSWGKTIKRSSISAIARSFNVSNGGDLIITAGNPGLLLEASTNIDTSVEWYFEKGALLSVSAYKKDIKGRPVTGSTMVPFSSLGLPKELFTANNQTTLTDDPNYPVELRQVRNGEDFSIKGIELAYQQT</sequence>
<comment type="caution">
    <text evidence="5">The sequence shown here is derived from an EMBL/GenBank/DDBJ whole genome shotgun (WGS) entry which is preliminary data.</text>
</comment>
<gene>
    <name evidence="5" type="ORF">C7C56_020930</name>
</gene>
<keyword evidence="2" id="KW-0472">Membrane</keyword>
<keyword evidence="3" id="KW-0998">Cell outer membrane</keyword>
<dbReference type="GO" id="GO:0009279">
    <property type="term" value="C:cell outer membrane"/>
    <property type="evidence" value="ECO:0007669"/>
    <property type="project" value="UniProtKB-SubCell"/>
</dbReference>
<dbReference type="Gene3D" id="2.40.170.20">
    <property type="entry name" value="TonB-dependent receptor, beta-barrel domain"/>
    <property type="match status" value="1"/>
</dbReference>
<keyword evidence="6" id="KW-1185">Reference proteome</keyword>
<evidence type="ECO:0000259" key="4">
    <source>
        <dbReference type="Pfam" id="PF00593"/>
    </source>
</evidence>
<dbReference type="AlphaFoldDB" id="A0A2U2HFW9"/>
<accession>A0A2U2HFW9</accession>
<dbReference type="PANTHER" id="PTHR40980">
    <property type="entry name" value="PLUG DOMAIN-CONTAINING PROTEIN"/>
    <property type="match status" value="1"/>
</dbReference>
<protein>
    <recommendedName>
        <fullName evidence="4">TonB-dependent receptor-like beta-barrel domain-containing protein</fullName>
    </recommendedName>
</protein>
<dbReference type="InterPro" id="IPR000531">
    <property type="entry name" value="Beta-barrel_TonB"/>
</dbReference>
<reference evidence="5 6" key="1">
    <citation type="submission" date="2018-04" db="EMBL/GenBank/DDBJ databases">
        <title>Massilia violaceinigra sp. nov., a novel purple-pigmented bacterium isolated from Tianshan glacier, Xinjiang, China.</title>
        <authorList>
            <person name="Wang H."/>
        </authorList>
    </citation>
    <scope>NUCLEOTIDE SEQUENCE [LARGE SCALE GENOMIC DNA]</scope>
    <source>
        <strain evidence="5 6">B448-2</strain>
    </source>
</reference>
<evidence type="ECO:0000256" key="3">
    <source>
        <dbReference type="ARBA" id="ARBA00023237"/>
    </source>
</evidence>
<dbReference type="Proteomes" id="UP000241421">
    <property type="component" value="Unassembled WGS sequence"/>
</dbReference>
<evidence type="ECO:0000256" key="2">
    <source>
        <dbReference type="ARBA" id="ARBA00023136"/>
    </source>
</evidence>
<dbReference type="OrthoDB" id="5476657at2"/>
<comment type="subcellular location">
    <subcellularLocation>
        <location evidence="1">Cell outer membrane</location>
    </subcellularLocation>
</comment>
<dbReference type="PANTHER" id="PTHR40980:SF3">
    <property type="entry name" value="TONB-DEPENDENT RECEPTOR-LIKE BETA-BARREL DOMAIN-CONTAINING PROTEIN"/>
    <property type="match status" value="1"/>
</dbReference>
<proteinExistence type="predicted"/>
<dbReference type="SUPFAM" id="SSF56935">
    <property type="entry name" value="Porins"/>
    <property type="match status" value="1"/>
</dbReference>
<feature type="domain" description="TonB-dependent receptor-like beta-barrel" evidence="4">
    <location>
        <begin position="34"/>
        <end position="264"/>
    </location>
</feature>